<reference evidence="3" key="1">
    <citation type="submission" date="2016-10" db="EMBL/GenBank/DDBJ databases">
        <authorList>
            <person name="Varghese N."/>
            <person name="Submissions S."/>
        </authorList>
    </citation>
    <scope>NUCLEOTIDE SEQUENCE [LARGE SCALE GENOMIC DNA]</scope>
    <source>
        <strain evidence="3">SLH 33</strain>
    </source>
</reference>
<gene>
    <name evidence="2" type="ORF">SAMN04488587_0307</name>
</gene>
<keyword evidence="1" id="KW-0472">Membrane</keyword>
<proteinExistence type="predicted"/>
<organism evidence="2 3">
    <name type="scientific">Methanococcoides vulcani</name>
    <dbReference type="NCBI Taxonomy" id="1353158"/>
    <lineage>
        <taxon>Archaea</taxon>
        <taxon>Methanobacteriati</taxon>
        <taxon>Methanobacteriota</taxon>
        <taxon>Stenosarchaea group</taxon>
        <taxon>Methanomicrobia</taxon>
        <taxon>Methanosarcinales</taxon>
        <taxon>Methanosarcinaceae</taxon>
        <taxon>Methanococcoides</taxon>
    </lineage>
</organism>
<evidence type="ECO:0000256" key="1">
    <source>
        <dbReference type="SAM" id="Phobius"/>
    </source>
</evidence>
<dbReference type="STRING" id="1353158.SAMN04488587_0307"/>
<keyword evidence="3" id="KW-1185">Reference proteome</keyword>
<dbReference type="EMBL" id="FOHQ01000001">
    <property type="protein sequence ID" value="SES64683.1"/>
    <property type="molecule type" value="Genomic_DNA"/>
</dbReference>
<dbReference type="RefSeq" id="WP_091688341.1">
    <property type="nucleotide sequence ID" value="NZ_CAAGSJ010000004.1"/>
</dbReference>
<dbReference type="Proteomes" id="UP000243338">
    <property type="component" value="Unassembled WGS sequence"/>
</dbReference>
<feature type="transmembrane region" description="Helical" evidence="1">
    <location>
        <begin position="62"/>
        <end position="80"/>
    </location>
</feature>
<dbReference type="OrthoDB" id="142719at2157"/>
<feature type="transmembrane region" description="Helical" evidence="1">
    <location>
        <begin position="21"/>
        <end position="42"/>
    </location>
</feature>
<protein>
    <submittedName>
        <fullName evidence="2">Uncharacterized protein</fullName>
    </submittedName>
</protein>
<evidence type="ECO:0000313" key="2">
    <source>
        <dbReference type="EMBL" id="SES64683.1"/>
    </source>
</evidence>
<keyword evidence="1" id="KW-1133">Transmembrane helix</keyword>
<accession>A0A1H9Y6Z2</accession>
<keyword evidence="1" id="KW-0812">Transmembrane</keyword>
<name>A0A1H9Y6Z2_9EURY</name>
<dbReference type="AlphaFoldDB" id="A0A1H9Y6Z2"/>
<sequence>MLTNIISTISAASSTAIAMRIDIGLPGYGVLTFIVLIFLLSAKEILSASKYWTKSLGTSLNMSIFALLVVFVSIVIFKITEII</sequence>
<evidence type="ECO:0000313" key="3">
    <source>
        <dbReference type="Proteomes" id="UP000243338"/>
    </source>
</evidence>